<accession>A0A9P7AN34</accession>
<dbReference type="AlphaFoldDB" id="A0A9P7AN34"/>
<organism evidence="2 3">
    <name type="scientific">Suillus plorans</name>
    <dbReference type="NCBI Taxonomy" id="116603"/>
    <lineage>
        <taxon>Eukaryota</taxon>
        <taxon>Fungi</taxon>
        <taxon>Dikarya</taxon>
        <taxon>Basidiomycota</taxon>
        <taxon>Agaricomycotina</taxon>
        <taxon>Agaricomycetes</taxon>
        <taxon>Agaricomycetidae</taxon>
        <taxon>Boletales</taxon>
        <taxon>Suillineae</taxon>
        <taxon>Suillaceae</taxon>
        <taxon>Suillus</taxon>
    </lineage>
</organism>
<evidence type="ECO:0000313" key="2">
    <source>
        <dbReference type="EMBL" id="KAG1791855.1"/>
    </source>
</evidence>
<protein>
    <submittedName>
        <fullName evidence="2">Uncharacterized protein</fullName>
    </submittedName>
</protein>
<comment type="caution">
    <text evidence="2">The sequence shown here is derived from an EMBL/GenBank/DDBJ whole genome shotgun (WGS) entry which is preliminary data.</text>
</comment>
<evidence type="ECO:0000256" key="1">
    <source>
        <dbReference type="SAM" id="Coils"/>
    </source>
</evidence>
<proteinExistence type="predicted"/>
<evidence type="ECO:0000313" key="3">
    <source>
        <dbReference type="Proteomes" id="UP000719766"/>
    </source>
</evidence>
<keyword evidence="1" id="KW-0175">Coiled coil</keyword>
<reference evidence="2" key="1">
    <citation type="journal article" date="2020" name="New Phytol.">
        <title>Comparative genomics reveals dynamic genome evolution in host specialist ectomycorrhizal fungi.</title>
        <authorList>
            <person name="Lofgren L.A."/>
            <person name="Nguyen N.H."/>
            <person name="Vilgalys R."/>
            <person name="Ruytinx J."/>
            <person name="Liao H.L."/>
            <person name="Branco S."/>
            <person name="Kuo A."/>
            <person name="LaButti K."/>
            <person name="Lipzen A."/>
            <person name="Andreopoulos W."/>
            <person name="Pangilinan J."/>
            <person name="Riley R."/>
            <person name="Hundley H."/>
            <person name="Na H."/>
            <person name="Barry K."/>
            <person name="Grigoriev I.V."/>
            <person name="Stajich J.E."/>
            <person name="Kennedy P.G."/>
        </authorList>
    </citation>
    <scope>NUCLEOTIDE SEQUENCE</scope>
    <source>
        <strain evidence="2">S12</strain>
    </source>
</reference>
<dbReference type="Proteomes" id="UP000719766">
    <property type="component" value="Unassembled WGS sequence"/>
</dbReference>
<keyword evidence="3" id="KW-1185">Reference proteome</keyword>
<dbReference type="RefSeq" id="XP_041158593.1">
    <property type="nucleotide sequence ID" value="XM_041311121.1"/>
</dbReference>
<name>A0A9P7AN34_9AGAM</name>
<dbReference type="GeneID" id="64604885"/>
<sequence length="274" mass="31273">MPATHSYHDIVMTKKAHQADLRKRQEDLDDCRAEVRAERFMQEEALERASKSQEALEQALKSSRKGKKKMGSARSVEIMMKALEEKLMNQLNDSRTQQDETIKHLDDKIKYQDETIKHQDETITHLDDKIQGLEVSLEHYSAVVRVLHRRVVLDDARSLLSTRYGFPPTSLRPGYREADGQPTKSLGQLVKEVRLKLNQDDARLLPDEALKMIFDSTGGTVRGEVNKVAHRASAEDLALAITGDDLTALQAKTLQDIYEFVHHEIPLYKRSDCL</sequence>
<dbReference type="EMBL" id="JABBWE010000040">
    <property type="protein sequence ID" value="KAG1791855.1"/>
    <property type="molecule type" value="Genomic_DNA"/>
</dbReference>
<gene>
    <name evidence="2" type="ORF">HD556DRAFT_624820</name>
</gene>
<feature type="coiled-coil region" evidence="1">
    <location>
        <begin position="73"/>
        <end position="100"/>
    </location>
</feature>
<dbReference type="OrthoDB" id="2691062at2759"/>